<feature type="domain" description="WSC" evidence="8">
    <location>
        <begin position="355"/>
        <end position="450"/>
    </location>
</feature>
<dbReference type="RefSeq" id="XP_018266283.1">
    <property type="nucleotide sequence ID" value="XM_018403629.1"/>
</dbReference>
<evidence type="ECO:0000313" key="10">
    <source>
        <dbReference type="EMBL" id="WWC57722.1"/>
    </source>
</evidence>
<proteinExistence type="predicted"/>
<evidence type="ECO:0000256" key="7">
    <source>
        <dbReference type="SAM" id="SignalP"/>
    </source>
</evidence>
<reference evidence="10" key="3">
    <citation type="submission" date="2024-02" db="EMBL/GenBank/DDBJ databases">
        <title>Comparative genomics of Cryptococcus and Kwoniella reveals pathogenesis evolution and contrasting modes of karyotype evolution via chromosome fusion or intercentromeric recombination.</title>
        <authorList>
            <person name="Coelho M.A."/>
            <person name="David-Palma M."/>
            <person name="Shea T."/>
            <person name="Bowers K."/>
            <person name="McGinley-Smith S."/>
            <person name="Mohammad A.W."/>
            <person name="Gnirke A."/>
            <person name="Yurkov A.M."/>
            <person name="Nowrousian M."/>
            <person name="Sun S."/>
            <person name="Cuomo C.A."/>
            <person name="Heitman J."/>
        </authorList>
    </citation>
    <scope>NUCLEOTIDE SEQUENCE</scope>
    <source>
        <strain evidence="10">CBS 10117</strain>
    </source>
</reference>
<name>A0A1A6AED8_9TREE</name>
<dbReference type="KEGG" id="kdj:28963957"/>
<dbReference type="PANTHER" id="PTHR24269:SF16">
    <property type="entry name" value="PROTEIN SLG1"/>
    <property type="match status" value="1"/>
</dbReference>
<evidence type="ECO:0000256" key="3">
    <source>
        <dbReference type="ARBA" id="ARBA00022729"/>
    </source>
</evidence>
<evidence type="ECO:0000256" key="2">
    <source>
        <dbReference type="ARBA" id="ARBA00022692"/>
    </source>
</evidence>
<feature type="chain" id="PRO_5008342339" description="WSC domain-containing protein" evidence="7">
    <location>
        <begin position="20"/>
        <end position="780"/>
    </location>
</feature>
<dbReference type="PANTHER" id="PTHR24269">
    <property type="entry name" value="KREMEN PROTEIN"/>
    <property type="match status" value="1"/>
</dbReference>
<feature type="domain" description="WSC" evidence="8">
    <location>
        <begin position="582"/>
        <end position="675"/>
    </location>
</feature>
<evidence type="ECO:0000256" key="6">
    <source>
        <dbReference type="ARBA" id="ARBA00023180"/>
    </source>
</evidence>
<dbReference type="Pfam" id="PF01822">
    <property type="entry name" value="WSC"/>
    <property type="match status" value="5"/>
</dbReference>
<dbReference type="PROSITE" id="PS51212">
    <property type="entry name" value="WSC"/>
    <property type="match status" value="5"/>
</dbReference>
<dbReference type="GO" id="GO:0005886">
    <property type="term" value="C:plasma membrane"/>
    <property type="evidence" value="ECO:0007669"/>
    <property type="project" value="TreeGrafter"/>
</dbReference>
<dbReference type="EMBL" id="CP144530">
    <property type="protein sequence ID" value="WWC57722.1"/>
    <property type="molecule type" value="Genomic_DNA"/>
</dbReference>
<organism evidence="9">
    <name type="scientific">Kwoniella dejecticola CBS 10117</name>
    <dbReference type="NCBI Taxonomy" id="1296121"/>
    <lineage>
        <taxon>Eukaryota</taxon>
        <taxon>Fungi</taxon>
        <taxon>Dikarya</taxon>
        <taxon>Basidiomycota</taxon>
        <taxon>Agaricomycotina</taxon>
        <taxon>Tremellomycetes</taxon>
        <taxon>Tremellales</taxon>
        <taxon>Cryptococcaceae</taxon>
        <taxon>Kwoniella</taxon>
    </lineage>
</organism>
<keyword evidence="5" id="KW-0472">Membrane</keyword>
<comment type="subcellular location">
    <subcellularLocation>
        <location evidence="1">Membrane</location>
        <topology evidence="1">Single-pass membrane protein</topology>
    </subcellularLocation>
</comment>
<feature type="domain" description="WSC" evidence="8">
    <location>
        <begin position="686"/>
        <end position="779"/>
    </location>
</feature>
<feature type="signal peptide" evidence="7">
    <location>
        <begin position="1"/>
        <end position="19"/>
    </location>
</feature>
<evidence type="ECO:0000256" key="5">
    <source>
        <dbReference type="ARBA" id="ARBA00023136"/>
    </source>
</evidence>
<dbReference type="VEuPathDB" id="FungiDB:I303_00258"/>
<dbReference type="STRING" id="1296121.A0A1A6AED8"/>
<evidence type="ECO:0000256" key="4">
    <source>
        <dbReference type="ARBA" id="ARBA00022989"/>
    </source>
</evidence>
<dbReference type="SMART" id="SM00321">
    <property type="entry name" value="WSC"/>
    <property type="match status" value="5"/>
</dbReference>
<keyword evidence="6" id="KW-0325">Glycoprotein</keyword>
<dbReference type="InterPro" id="IPR051836">
    <property type="entry name" value="Kremen_rcpt"/>
</dbReference>
<accession>A0A1A6AED8</accession>
<protein>
    <recommendedName>
        <fullName evidence="8">WSC domain-containing protein</fullName>
    </recommendedName>
</protein>
<reference evidence="10" key="2">
    <citation type="submission" date="2013-07" db="EMBL/GenBank/DDBJ databases">
        <authorList>
            <consortium name="The Broad Institute Genome Sequencing Platform"/>
            <person name="Cuomo C."/>
            <person name="Litvintseva A."/>
            <person name="Chen Y."/>
            <person name="Heitman J."/>
            <person name="Sun S."/>
            <person name="Springer D."/>
            <person name="Dromer F."/>
            <person name="Young S.K."/>
            <person name="Zeng Q."/>
            <person name="Gargeya S."/>
            <person name="Fitzgerald M."/>
            <person name="Abouelleil A."/>
            <person name="Alvarado L."/>
            <person name="Berlin A.M."/>
            <person name="Chapman S.B."/>
            <person name="Dewar J."/>
            <person name="Goldberg J."/>
            <person name="Griggs A."/>
            <person name="Gujja S."/>
            <person name="Hansen M."/>
            <person name="Howarth C."/>
            <person name="Imamovic A."/>
            <person name="Larimer J."/>
            <person name="McCowan C."/>
            <person name="Murphy C."/>
            <person name="Pearson M."/>
            <person name="Priest M."/>
            <person name="Roberts A."/>
            <person name="Saif S."/>
            <person name="Shea T."/>
            <person name="Sykes S."/>
            <person name="Wortman J."/>
            <person name="Nusbaum C."/>
            <person name="Birren B."/>
        </authorList>
    </citation>
    <scope>NUCLEOTIDE SEQUENCE</scope>
    <source>
        <strain evidence="10">CBS 10117</strain>
    </source>
</reference>
<sequence length="780" mass="76428">MIALSPLITSLVMMTIAQAAPVADPAAMGKRGLISSTLCAIFRTCGPPIPSRGTTISDGYVAQGCYQELGLHLFVDYATSSSDMTQEICAAKCQSLRKPWMALEGGNTCFCSSGDNILSLTYQVPDSFCDSACRGNSKENCGGSLAMVAFKNPTLAAGTSTSASASPSASKSASVKASASSSAAAFSSVSASASKSSVAASSFTSSVSASASKSSSTAFSSSASAAASSSRSSTSAAAASSSSAAASTASSVVASSSSSAAVTSVVASSAAASSSTSASATTSSAAPVVVSSSDAASSTSSGPVDAASSSSSVAATSVSASTSAPSAASSSVVASSTSSSAAVDPTAVPSPWVAAPVQVIAEATSGRALTGASLVSDDMTYTMCLDFCSAGGFALAGLEYGRECYCGNYLTNGASTSITATATMNCAGAGSASSAPLCGGPNAITLFEIPSKVTDLPSDLTIGSGSLASGWSAASTPCVQEISSSSGRNLAADGFTADNMTTTVCVAYCDAKGYGYAGVEYGRECYCANSLVSNTASNQCTMPCPGSSQTICGGLNAITLFQNPSLPKVSGPVLPSGWSVPSQAQAQCIQEVSGRALTGTSTSGSDMTVPKCLNFCATQGFQFGAVEYGTECFCGSNLVNGASFSLTSGQCVKPCAGDASTTCGGPDALQIYVNPSLAPKTVASNGFSQAGCIQEVSGRALTGASTTDPAMTVAMCTAFCASGGFTMAGVEYGQECYCGNSLVNGASTSLVSGECKMACAGDSTAICGGPNAINLYTTSS</sequence>
<feature type="domain" description="WSC" evidence="8">
    <location>
        <begin position="59"/>
        <end position="153"/>
    </location>
</feature>
<dbReference type="OrthoDB" id="5985073at2759"/>
<feature type="domain" description="WSC" evidence="8">
    <location>
        <begin position="472"/>
        <end position="564"/>
    </location>
</feature>
<keyword evidence="3 7" id="KW-0732">Signal</keyword>
<evidence type="ECO:0000313" key="11">
    <source>
        <dbReference type="Proteomes" id="UP000078595"/>
    </source>
</evidence>
<evidence type="ECO:0000256" key="1">
    <source>
        <dbReference type="ARBA" id="ARBA00004167"/>
    </source>
</evidence>
<gene>
    <name evidence="9" type="ORF">I303_00258</name>
    <name evidence="10" type="ORF">I303_100256</name>
</gene>
<dbReference type="GeneID" id="28963957"/>
<keyword evidence="2" id="KW-0812">Transmembrane</keyword>
<dbReference type="InterPro" id="IPR002889">
    <property type="entry name" value="WSC_carb-bd"/>
</dbReference>
<evidence type="ECO:0000259" key="8">
    <source>
        <dbReference type="PROSITE" id="PS51212"/>
    </source>
</evidence>
<dbReference type="AlphaFoldDB" id="A0A1A6AED8"/>
<keyword evidence="11" id="KW-1185">Reference proteome</keyword>
<keyword evidence="4" id="KW-1133">Transmembrane helix</keyword>
<reference evidence="9" key="1">
    <citation type="submission" date="2013-07" db="EMBL/GenBank/DDBJ databases">
        <title>The Genome Sequence of Cryptococcus dejecticola CBS10117.</title>
        <authorList>
            <consortium name="The Broad Institute Genome Sequencing Platform"/>
            <person name="Cuomo C."/>
            <person name="Litvintseva A."/>
            <person name="Chen Y."/>
            <person name="Heitman J."/>
            <person name="Sun S."/>
            <person name="Springer D."/>
            <person name="Dromer F."/>
            <person name="Young S.K."/>
            <person name="Zeng Q."/>
            <person name="Gargeya S."/>
            <person name="Fitzgerald M."/>
            <person name="Abouelleil A."/>
            <person name="Alvarado L."/>
            <person name="Berlin A.M."/>
            <person name="Chapman S.B."/>
            <person name="Dewar J."/>
            <person name="Goldberg J."/>
            <person name="Griggs A."/>
            <person name="Gujja S."/>
            <person name="Hansen M."/>
            <person name="Howarth C."/>
            <person name="Imamovic A."/>
            <person name="Larimer J."/>
            <person name="McCowan C."/>
            <person name="Murphy C."/>
            <person name="Pearson M."/>
            <person name="Priest M."/>
            <person name="Roberts A."/>
            <person name="Saif S."/>
            <person name="Shea T."/>
            <person name="Sykes S."/>
            <person name="Wortman J."/>
            <person name="Nusbaum C."/>
            <person name="Birren B."/>
        </authorList>
    </citation>
    <scope>NUCLEOTIDE SEQUENCE [LARGE SCALE GENOMIC DNA]</scope>
    <source>
        <strain evidence="9">CBS 10117</strain>
    </source>
</reference>
<dbReference type="Proteomes" id="UP000078595">
    <property type="component" value="Chromosome 1"/>
</dbReference>
<dbReference type="EMBL" id="KI894027">
    <property type="protein sequence ID" value="OBR88441.1"/>
    <property type="molecule type" value="Genomic_DNA"/>
</dbReference>
<evidence type="ECO:0000313" key="9">
    <source>
        <dbReference type="EMBL" id="OBR88441.1"/>
    </source>
</evidence>